<reference evidence="2" key="2">
    <citation type="submission" date="2020-09" db="EMBL/GenBank/DDBJ databases">
        <authorList>
            <person name="Sun Q."/>
            <person name="Zhou Y."/>
        </authorList>
    </citation>
    <scope>NUCLEOTIDE SEQUENCE</scope>
    <source>
        <strain evidence="2">CGMCC 4.7278</strain>
    </source>
</reference>
<gene>
    <name evidence="2" type="ORF">GCM10011591_46330</name>
</gene>
<name>A0A917QUN3_9NOCA</name>
<proteinExistence type="predicted"/>
<dbReference type="AlphaFoldDB" id="A0A917QUN3"/>
<dbReference type="RefSeq" id="WP_188831194.1">
    <property type="nucleotide sequence ID" value="NZ_BMMW01000007.1"/>
</dbReference>
<feature type="transmembrane region" description="Helical" evidence="1">
    <location>
        <begin position="44"/>
        <end position="64"/>
    </location>
</feature>
<sequence>MSMLWVYPAVAVLVLTIVMIVRLATRDSRVPRPRAGRRNTARTAAAFTAGAVVTGAAMTLTGFASSAKRR</sequence>
<evidence type="ECO:0000313" key="2">
    <source>
        <dbReference type="EMBL" id="GGK68951.1"/>
    </source>
</evidence>
<dbReference type="EMBL" id="BMMW01000007">
    <property type="protein sequence ID" value="GGK68951.1"/>
    <property type="molecule type" value="Genomic_DNA"/>
</dbReference>
<accession>A0A917QUN3</accession>
<evidence type="ECO:0000256" key="1">
    <source>
        <dbReference type="SAM" id="Phobius"/>
    </source>
</evidence>
<keyword evidence="1" id="KW-0472">Membrane</keyword>
<keyword evidence="1" id="KW-0812">Transmembrane</keyword>
<reference evidence="2" key="1">
    <citation type="journal article" date="2014" name="Int. J. Syst. Evol. Microbiol.">
        <title>Complete genome sequence of Corynebacterium casei LMG S-19264T (=DSM 44701T), isolated from a smear-ripened cheese.</title>
        <authorList>
            <consortium name="US DOE Joint Genome Institute (JGI-PGF)"/>
            <person name="Walter F."/>
            <person name="Albersmeier A."/>
            <person name="Kalinowski J."/>
            <person name="Ruckert C."/>
        </authorList>
    </citation>
    <scope>NUCLEOTIDE SEQUENCE</scope>
    <source>
        <strain evidence="2">CGMCC 4.7278</strain>
    </source>
</reference>
<comment type="caution">
    <text evidence="2">The sequence shown here is derived from an EMBL/GenBank/DDBJ whole genome shotgun (WGS) entry which is preliminary data.</text>
</comment>
<evidence type="ECO:0000313" key="3">
    <source>
        <dbReference type="Proteomes" id="UP000612956"/>
    </source>
</evidence>
<keyword evidence="3" id="KW-1185">Reference proteome</keyword>
<keyword evidence="1" id="KW-1133">Transmembrane helix</keyword>
<organism evidence="2 3">
    <name type="scientific">Nocardia camponoti</name>
    <dbReference type="NCBI Taxonomy" id="1616106"/>
    <lineage>
        <taxon>Bacteria</taxon>
        <taxon>Bacillati</taxon>
        <taxon>Actinomycetota</taxon>
        <taxon>Actinomycetes</taxon>
        <taxon>Mycobacteriales</taxon>
        <taxon>Nocardiaceae</taxon>
        <taxon>Nocardia</taxon>
    </lineage>
</organism>
<dbReference type="Proteomes" id="UP000612956">
    <property type="component" value="Unassembled WGS sequence"/>
</dbReference>
<feature type="transmembrane region" description="Helical" evidence="1">
    <location>
        <begin position="6"/>
        <end position="24"/>
    </location>
</feature>
<protein>
    <submittedName>
        <fullName evidence="2">Uncharacterized protein</fullName>
    </submittedName>
</protein>